<gene>
    <name evidence="1" type="primary">ORF63</name>
</gene>
<dbReference type="KEGG" id="vg:23680527"/>
<dbReference type="EMBL" id="LN610578">
    <property type="protein sequence ID" value="CEF89778.1"/>
    <property type="molecule type" value="Genomic_DNA"/>
</dbReference>
<name>A0A0A1IUR3_9CAUD</name>
<evidence type="ECO:0000313" key="2">
    <source>
        <dbReference type="Proteomes" id="UP000030227"/>
    </source>
</evidence>
<dbReference type="GeneID" id="23680527"/>
<dbReference type="InterPro" id="IPR056209">
    <property type="entry name" value="SU10_adaptor"/>
</dbReference>
<dbReference type="Proteomes" id="UP000030227">
    <property type="component" value="Segment"/>
</dbReference>
<protein>
    <recommendedName>
        <fullName evidence="3">Constituent protein</fullName>
    </recommendedName>
</protein>
<dbReference type="RefSeq" id="YP_009125631.1">
    <property type="nucleotide sequence ID" value="NC_026599.1"/>
</dbReference>
<dbReference type="OrthoDB" id="8395at10239"/>
<evidence type="ECO:0008006" key="3">
    <source>
        <dbReference type="Google" id="ProtNLM"/>
    </source>
</evidence>
<accession>A0A0A1IUR3</accession>
<organism evidence="1 2">
    <name type="scientific">Pseudomonas phage vB_PaeP_C2-10_Ab22</name>
    <dbReference type="NCBI Taxonomy" id="1548906"/>
    <lineage>
        <taxon>Viruses</taxon>
        <taxon>Duplodnaviria</taxon>
        <taxon>Heunggongvirae</taxon>
        <taxon>Uroviricota</taxon>
        <taxon>Caudoviricetes</taxon>
        <taxon>Bruynoghevirus</taxon>
        <taxon>Bruynoghevirus Ab22</taxon>
    </lineage>
</organism>
<sequence length="208" mass="24074">MATINNVTDLAIAAIQWSDRQDLTQELLMLFIGNTTDRLNRLLRVRENEHFETLMAFGGGIEIPEHFVALRSITGDSLIGGRTLQYITQDTFTHYVNYNYQPQGVTYYTRLGNFWRVFPVVPDGAPFIVNYWTVLPELSLANPTTWALTKYPQIYLYGVLEQIYLYTMDEARSQFWGQKLERAVMELQNEENAADFASTRLAIKDIER</sequence>
<proteinExistence type="predicted"/>
<keyword evidence="2" id="KW-1185">Reference proteome</keyword>
<reference evidence="1 2" key="1">
    <citation type="journal article" date="2015" name="PLoS ONE">
        <title>Investigation of a Large Collection of Pseudomonas aeruginosa Bacteriophages Collected from a Single Environmental Source in Abidjan, Cote d'Ivoire.</title>
        <authorList>
            <person name="Essoh C."/>
            <person name="Latino L."/>
            <person name="Midoux C."/>
            <person name="Blouin Y."/>
            <person name="Loukou G."/>
            <person name="Nguetta S.P."/>
            <person name="Lathro S."/>
            <person name="Cablanmian A."/>
            <person name="Kouassi A.K."/>
            <person name="Vergnaud G."/>
            <person name="Pourcel C."/>
        </authorList>
    </citation>
    <scope>NUCLEOTIDE SEQUENCE [LARGE SCALE GENOMIC DNA]</scope>
    <source>
        <strain evidence="1">Ab22</strain>
    </source>
</reference>
<evidence type="ECO:0000313" key="1">
    <source>
        <dbReference type="EMBL" id="CEF89778.1"/>
    </source>
</evidence>
<dbReference type="Pfam" id="PF24175">
    <property type="entry name" value="SU10_adaptor"/>
    <property type="match status" value="1"/>
</dbReference>